<dbReference type="OrthoDB" id="6602337at2759"/>
<dbReference type="InterPro" id="IPR004868">
    <property type="entry name" value="DNA-dir_DNA_pol_B_mt/vir"/>
</dbReference>
<keyword evidence="5" id="KW-0235">DNA replication</keyword>
<reference evidence="12" key="1">
    <citation type="submission" date="2025-08" db="UniProtKB">
        <authorList>
            <consortium name="RefSeq"/>
        </authorList>
    </citation>
    <scope>IDENTIFICATION</scope>
    <source>
        <tissue evidence="12">Total insect</tissue>
    </source>
</reference>
<feature type="domain" description="DNA-directed DNA polymerase family B mitochondria/virus" evidence="10">
    <location>
        <begin position="904"/>
        <end position="1079"/>
    </location>
</feature>
<feature type="region of interest" description="Disordered" evidence="9">
    <location>
        <begin position="272"/>
        <end position="353"/>
    </location>
</feature>
<feature type="domain" description="DNA-directed DNA polymerase family B mitochondria/virus" evidence="10">
    <location>
        <begin position="613"/>
        <end position="840"/>
    </location>
</feature>
<dbReference type="Pfam" id="PF03175">
    <property type="entry name" value="DNA_pol_B_2"/>
    <property type="match status" value="2"/>
</dbReference>
<gene>
    <name evidence="12" type="primary">LOC117639345</name>
</gene>
<evidence type="ECO:0000256" key="6">
    <source>
        <dbReference type="ARBA" id="ARBA00022932"/>
    </source>
</evidence>
<dbReference type="Proteomes" id="UP000515158">
    <property type="component" value="Unplaced"/>
</dbReference>
<dbReference type="GeneID" id="117639345"/>
<keyword evidence="3" id="KW-0808">Transferase</keyword>
<keyword evidence="11" id="KW-1185">Reference proteome</keyword>
<organism evidence="12">
    <name type="scientific">Thrips palmi</name>
    <name type="common">Melon thrips</name>
    <dbReference type="NCBI Taxonomy" id="161013"/>
    <lineage>
        <taxon>Eukaryota</taxon>
        <taxon>Metazoa</taxon>
        <taxon>Ecdysozoa</taxon>
        <taxon>Arthropoda</taxon>
        <taxon>Hexapoda</taxon>
        <taxon>Insecta</taxon>
        <taxon>Pterygota</taxon>
        <taxon>Neoptera</taxon>
        <taxon>Paraneoptera</taxon>
        <taxon>Thysanoptera</taxon>
        <taxon>Terebrantia</taxon>
        <taxon>Thripoidea</taxon>
        <taxon>Thripidae</taxon>
        <taxon>Thrips</taxon>
    </lineage>
</organism>
<evidence type="ECO:0000259" key="10">
    <source>
        <dbReference type="Pfam" id="PF03175"/>
    </source>
</evidence>
<name>A0A6P8Y3A5_THRPL</name>
<protein>
    <recommendedName>
        <fullName evidence="2">DNA-directed DNA polymerase</fullName>
        <ecNumber evidence="2">2.7.7.7</ecNumber>
    </recommendedName>
</protein>
<comment type="similarity">
    <text evidence="1">Belongs to the DNA polymerase type-B family.</text>
</comment>
<dbReference type="GO" id="GO:0003677">
    <property type="term" value="F:DNA binding"/>
    <property type="evidence" value="ECO:0007669"/>
    <property type="project" value="UniProtKB-KW"/>
</dbReference>
<dbReference type="SUPFAM" id="SSF53098">
    <property type="entry name" value="Ribonuclease H-like"/>
    <property type="match status" value="1"/>
</dbReference>
<evidence type="ECO:0000256" key="9">
    <source>
        <dbReference type="SAM" id="MobiDB-lite"/>
    </source>
</evidence>
<dbReference type="KEGG" id="tpal:117639345"/>
<keyword evidence="7" id="KW-0238">DNA-binding</keyword>
<keyword evidence="4" id="KW-0548">Nucleotidyltransferase</keyword>
<dbReference type="GO" id="GO:0003887">
    <property type="term" value="F:DNA-directed DNA polymerase activity"/>
    <property type="evidence" value="ECO:0007669"/>
    <property type="project" value="UniProtKB-KW"/>
</dbReference>
<dbReference type="PANTHER" id="PTHR31511:SF12">
    <property type="entry name" value="RHO TERMINATION FACTOR N-TERMINAL DOMAIN-CONTAINING PROTEIN"/>
    <property type="match status" value="1"/>
</dbReference>
<dbReference type="InterPro" id="IPR012337">
    <property type="entry name" value="RNaseH-like_sf"/>
</dbReference>
<evidence type="ECO:0000256" key="5">
    <source>
        <dbReference type="ARBA" id="ARBA00022705"/>
    </source>
</evidence>
<dbReference type="InterPro" id="IPR043502">
    <property type="entry name" value="DNA/RNA_pol_sf"/>
</dbReference>
<dbReference type="InParanoid" id="A0A6P8Y3A5"/>
<evidence type="ECO:0000256" key="3">
    <source>
        <dbReference type="ARBA" id="ARBA00022679"/>
    </source>
</evidence>
<dbReference type="EC" id="2.7.7.7" evidence="2"/>
<dbReference type="SUPFAM" id="SSF56672">
    <property type="entry name" value="DNA/RNA polymerases"/>
    <property type="match status" value="1"/>
</dbReference>
<sequence>MRNREEEEEEPRWVATTALAGTAQEHTLSFSNKMDLNLLLIEYKQELVRKMTELMNASRTGIKWWLLTHVDALREVPGEDGQVEIEHELKHLRSGEQTLHIDESSVEGQVEKAILEVLANSEVLNVEGSGWVLGEIYKIIIRTGQHHPIVGAGSYMPLPPELADMKSLINIKNKDQDCFRLSVIAGMGIVPRRGRNVNRPQPYAAHVHRLNTDGIDYAPMRLGDVAKFEILNPDISLCILGVAKDEPANESKSSNPTLAAAAARALKAGRPLHDLGIDDDDDDDGDEDDVGDGEDEDDDDGEGGRGGNGGGRDFFDQAAQEGSQRKKKKKKSTKKKQKKGKEKKKEKKKKEKMKMPDIIVRYCTPEKKQNHVTLLLLEDRETGRSHYVLVKNFNAFLRGVRKSTNNERYCCYCLGAVYKGAGKLAEHEEACRKFGFQSIDYMEKAGPMSFDKFKWKNMQRTSYSVYYDFESVLIPLQDDAANGGPKTRRTQEHRAVAYCIVACNWKGELVEKITRTQERVDEDMARLFLEDLVELEERLWDQRPDYPIHMSEEQKARFDAATNCELCHKFFDECEEADRKTADHDHLEPMHSLRHICCFSCNGSMKRETFLPIFAHAGNRYDLHLIFRGLINNDLFSKSRITILPRTTDSYRSATIYLENGRKLLFLDSYQFVASSLDELSKSLRDDDLQILKEVFPDDEKRRLLTVKGIYPYELAEDFQQMLDTREYPPREAFHSSLSGSLPSEEEYQRGRKIWDVMECDSLMTYCRIYLETDTILLACFMNKFRNMIFKKYTLEINHFVSASSLSMCAMLKFTKCKVERCTDPTMNVLLTQAARGGYSSTHHRYAEANIPGTSSYRPSEPESHILMFDINAVSFFFLFFFLHVAMFEVRLNIFTPVCLILQMYSMCMEKSLPLGKFEWVSGEELEQVDWSKLSHDDDKMYFAYVDLEYPRTLHESHNEFPCCVERVKVPEDWYSPIQREMMKRCNLKGAQLHTEKLIAHLGPRKNYLLHGMALANYLKLGLKVTRFIKGIRFTQAPFLKEYIQDIMKERQKAEHKFEQAVWKIFSNSIYGQLLRNPRKDRTIELCRTAKRFVKLMAKPTSKGFTIFGEDLVAVERLPTVVRLNNLPAAGVTVLDFSKCLMMDLYWRMKNHFGERQTLLMSDTDSLCVHLKTPNLVEDLRPILDILDTSGLPEDHPLYDPQYARVQGRLKIEYGRFNILRFAGIRSKVYALDLETAEGGEKAVYKCKGIQKSALAQSVRFEDYKRCIFDNVTKFVEVAGIRTDGKHSLYTIKQNKSGLSNFDNKRYILEDGISTNAFCFNPLPPSPPPPSFSPPPAREEEPLWEDMSDDVLAHAERLLMEMSNEVIKKLSLLFLRIQQPVRVINFILIDLCVSFVHP</sequence>
<dbReference type="GO" id="GO:0000166">
    <property type="term" value="F:nucleotide binding"/>
    <property type="evidence" value="ECO:0007669"/>
    <property type="project" value="InterPro"/>
</dbReference>
<accession>A0A6P8Y3A5</accession>
<evidence type="ECO:0000256" key="1">
    <source>
        <dbReference type="ARBA" id="ARBA00005755"/>
    </source>
</evidence>
<dbReference type="PANTHER" id="PTHR31511">
    <property type="entry name" value="PROTEIN CBG23764"/>
    <property type="match status" value="1"/>
</dbReference>
<comment type="catalytic activity">
    <reaction evidence="8">
        <text>DNA(n) + a 2'-deoxyribonucleoside 5'-triphosphate = DNA(n+1) + diphosphate</text>
        <dbReference type="Rhea" id="RHEA:22508"/>
        <dbReference type="Rhea" id="RHEA-COMP:17339"/>
        <dbReference type="Rhea" id="RHEA-COMP:17340"/>
        <dbReference type="ChEBI" id="CHEBI:33019"/>
        <dbReference type="ChEBI" id="CHEBI:61560"/>
        <dbReference type="ChEBI" id="CHEBI:173112"/>
        <dbReference type="EC" id="2.7.7.7"/>
    </reaction>
</comment>
<evidence type="ECO:0000313" key="12">
    <source>
        <dbReference type="RefSeq" id="XP_034230805.1"/>
    </source>
</evidence>
<proteinExistence type="inferred from homology"/>
<feature type="compositionally biased region" description="Acidic residues" evidence="9">
    <location>
        <begin position="277"/>
        <end position="301"/>
    </location>
</feature>
<dbReference type="GO" id="GO:0042575">
    <property type="term" value="C:DNA polymerase complex"/>
    <property type="evidence" value="ECO:0007669"/>
    <property type="project" value="UniProtKB-ARBA"/>
</dbReference>
<dbReference type="GO" id="GO:0006260">
    <property type="term" value="P:DNA replication"/>
    <property type="evidence" value="ECO:0007669"/>
    <property type="project" value="UniProtKB-KW"/>
</dbReference>
<evidence type="ECO:0000256" key="7">
    <source>
        <dbReference type="ARBA" id="ARBA00023125"/>
    </source>
</evidence>
<evidence type="ECO:0000256" key="2">
    <source>
        <dbReference type="ARBA" id="ARBA00012417"/>
    </source>
</evidence>
<evidence type="ECO:0000256" key="4">
    <source>
        <dbReference type="ARBA" id="ARBA00022695"/>
    </source>
</evidence>
<evidence type="ECO:0000313" key="11">
    <source>
        <dbReference type="Proteomes" id="UP000515158"/>
    </source>
</evidence>
<dbReference type="RefSeq" id="XP_034230805.1">
    <property type="nucleotide sequence ID" value="XM_034374914.1"/>
</dbReference>
<evidence type="ECO:0000256" key="8">
    <source>
        <dbReference type="ARBA" id="ARBA00049244"/>
    </source>
</evidence>
<keyword evidence="6" id="KW-0239">DNA-directed DNA polymerase</keyword>
<feature type="compositionally biased region" description="Basic residues" evidence="9">
    <location>
        <begin position="325"/>
        <end position="352"/>
    </location>
</feature>